<evidence type="ECO:0000313" key="6">
    <source>
        <dbReference type="EMBL" id="WOG82393.1"/>
    </source>
</evidence>
<gene>
    <name evidence="6" type="ORF">DCAR_0101557</name>
</gene>
<dbReference type="Proteomes" id="UP000077755">
    <property type="component" value="Chromosome 1"/>
</dbReference>
<name>A0A166GGG3_DAUCS</name>
<sequence>MHVSYDERNCRLEGLGDFFTVFGLVGGEVLLFEYVDGKDFIVYIFGEDGNEIDYPAIVNASETSSSVTDSKKHGSWKFVKFISNAHVTDDEITVSVDFSRLTNQWKNKDKISVYKGHLSWVLEIKKRRRENRTTIHDGWIDLRDSLHLTIGDKCYFRWINESYHQFRVEIVKGDVFNIRE</sequence>
<dbReference type="EMBL" id="CP093343">
    <property type="protein sequence ID" value="WOG82393.1"/>
    <property type="molecule type" value="Genomic_DNA"/>
</dbReference>
<dbReference type="GO" id="GO:0005634">
    <property type="term" value="C:nucleus"/>
    <property type="evidence" value="ECO:0007669"/>
    <property type="project" value="UniProtKB-SubCell"/>
</dbReference>
<keyword evidence="4" id="KW-0804">Transcription</keyword>
<dbReference type="AlphaFoldDB" id="A0A166GGG3"/>
<dbReference type="SUPFAM" id="SSF101936">
    <property type="entry name" value="DNA-binding pseudobarrel domain"/>
    <property type="match status" value="1"/>
</dbReference>
<dbReference type="Gene3D" id="2.40.330.10">
    <property type="entry name" value="DNA-binding pseudobarrel domain"/>
    <property type="match status" value="1"/>
</dbReference>
<dbReference type="Gramene" id="KZN08932">
    <property type="protein sequence ID" value="KZN08932"/>
    <property type="gene ID" value="DCAR_001588"/>
</dbReference>
<keyword evidence="5" id="KW-0539">Nucleus</keyword>
<dbReference type="GO" id="GO:0003677">
    <property type="term" value="F:DNA binding"/>
    <property type="evidence" value="ECO:0007669"/>
    <property type="project" value="UniProtKB-KW"/>
</dbReference>
<keyword evidence="2" id="KW-0805">Transcription regulation</keyword>
<evidence type="ECO:0000256" key="3">
    <source>
        <dbReference type="ARBA" id="ARBA00023125"/>
    </source>
</evidence>
<reference evidence="6" key="2">
    <citation type="submission" date="2022-03" db="EMBL/GenBank/DDBJ databases">
        <title>Draft title - Genomic analysis of global carrot germplasm unveils the trajectory of domestication and the origin of high carotenoid orange carrot.</title>
        <authorList>
            <person name="Iorizzo M."/>
            <person name="Ellison S."/>
            <person name="Senalik D."/>
            <person name="Macko-Podgorni A."/>
            <person name="Grzebelus D."/>
            <person name="Bostan H."/>
            <person name="Rolling W."/>
            <person name="Curaba J."/>
            <person name="Simon P."/>
        </authorList>
    </citation>
    <scope>NUCLEOTIDE SEQUENCE</scope>
    <source>
        <tissue evidence="6">Leaf</tissue>
    </source>
</reference>
<evidence type="ECO:0000256" key="5">
    <source>
        <dbReference type="ARBA" id="ARBA00023242"/>
    </source>
</evidence>
<reference evidence="6" key="1">
    <citation type="journal article" date="2016" name="Nat. Genet.">
        <title>A high-quality carrot genome assembly provides new insights into carotenoid accumulation and asterid genome evolution.</title>
        <authorList>
            <person name="Iorizzo M."/>
            <person name="Ellison S."/>
            <person name="Senalik D."/>
            <person name="Zeng P."/>
            <person name="Satapoomin P."/>
            <person name="Huang J."/>
            <person name="Bowman M."/>
            <person name="Iovene M."/>
            <person name="Sanseverino W."/>
            <person name="Cavagnaro P."/>
            <person name="Yildiz M."/>
            <person name="Macko-Podgorni A."/>
            <person name="Moranska E."/>
            <person name="Grzebelus E."/>
            <person name="Grzebelus D."/>
            <person name="Ashrafi H."/>
            <person name="Zheng Z."/>
            <person name="Cheng S."/>
            <person name="Spooner D."/>
            <person name="Van Deynze A."/>
            <person name="Simon P."/>
        </authorList>
    </citation>
    <scope>NUCLEOTIDE SEQUENCE</scope>
    <source>
        <tissue evidence="6">Leaf</tissue>
    </source>
</reference>
<protein>
    <submittedName>
        <fullName evidence="6">Uncharacterized protein</fullName>
    </submittedName>
</protein>
<evidence type="ECO:0000256" key="2">
    <source>
        <dbReference type="ARBA" id="ARBA00023015"/>
    </source>
</evidence>
<keyword evidence="3" id="KW-0238">DNA-binding</keyword>
<evidence type="ECO:0000256" key="4">
    <source>
        <dbReference type="ARBA" id="ARBA00023163"/>
    </source>
</evidence>
<comment type="subcellular location">
    <subcellularLocation>
        <location evidence="1">Nucleus</location>
    </subcellularLocation>
</comment>
<proteinExistence type="predicted"/>
<accession>A0A166GGG3</accession>
<keyword evidence="7" id="KW-1185">Reference proteome</keyword>
<dbReference type="InterPro" id="IPR015300">
    <property type="entry name" value="DNA-bd_pseudobarrel_sf"/>
</dbReference>
<evidence type="ECO:0000313" key="7">
    <source>
        <dbReference type="Proteomes" id="UP000077755"/>
    </source>
</evidence>
<evidence type="ECO:0000256" key="1">
    <source>
        <dbReference type="ARBA" id="ARBA00004123"/>
    </source>
</evidence>
<organism evidence="6 7">
    <name type="scientific">Daucus carota subsp. sativus</name>
    <name type="common">Carrot</name>
    <dbReference type="NCBI Taxonomy" id="79200"/>
    <lineage>
        <taxon>Eukaryota</taxon>
        <taxon>Viridiplantae</taxon>
        <taxon>Streptophyta</taxon>
        <taxon>Embryophyta</taxon>
        <taxon>Tracheophyta</taxon>
        <taxon>Spermatophyta</taxon>
        <taxon>Magnoliopsida</taxon>
        <taxon>eudicotyledons</taxon>
        <taxon>Gunneridae</taxon>
        <taxon>Pentapetalae</taxon>
        <taxon>asterids</taxon>
        <taxon>campanulids</taxon>
        <taxon>Apiales</taxon>
        <taxon>Apiaceae</taxon>
        <taxon>Apioideae</taxon>
        <taxon>Scandiceae</taxon>
        <taxon>Daucinae</taxon>
        <taxon>Daucus</taxon>
        <taxon>Daucus sect. Daucus</taxon>
    </lineage>
</organism>